<feature type="compositionally biased region" description="Polar residues" evidence="1">
    <location>
        <begin position="440"/>
        <end position="449"/>
    </location>
</feature>
<feature type="region of interest" description="Disordered" evidence="1">
    <location>
        <begin position="735"/>
        <end position="856"/>
    </location>
</feature>
<reference evidence="3 4" key="1">
    <citation type="submission" date="2021-06" db="EMBL/GenBank/DDBJ databases">
        <authorList>
            <person name="Palmer J.M."/>
        </authorList>
    </citation>
    <scope>NUCLEOTIDE SEQUENCE [LARGE SCALE GENOMIC DNA]</scope>
    <source>
        <strain evidence="3 4">MEX-2019</strain>
        <tissue evidence="3">Muscle</tissue>
    </source>
</reference>
<proteinExistence type="predicted"/>
<protein>
    <recommendedName>
        <fullName evidence="2">Cordon-bleu ubiquitin-like domain-containing protein</fullName>
    </recommendedName>
</protein>
<dbReference type="InterPro" id="IPR039895">
    <property type="entry name" value="COBL-like"/>
</dbReference>
<dbReference type="InterPro" id="IPR019025">
    <property type="entry name" value="Cordon-bleu_ubiquitin_domain"/>
</dbReference>
<evidence type="ECO:0000313" key="4">
    <source>
        <dbReference type="Proteomes" id="UP001311232"/>
    </source>
</evidence>
<feature type="compositionally biased region" description="Polar residues" evidence="1">
    <location>
        <begin position="344"/>
        <end position="355"/>
    </location>
</feature>
<feature type="compositionally biased region" description="Polar residues" evidence="1">
    <location>
        <begin position="932"/>
        <end position="943"/>
    </location>
</feature>
<feature type="compositionally biased region" description="Basic and acidic residues" evidence="1">
    <location>
        <begin position="1021"/>
        <end position="1035"/>
    </location>
</feature>
<feature type="compositionally biased region" description="Low complexity" evidence="1">
    <location>
        <begin position="995"/>
        <end position="1014"/>
    </location>
</feature>
<feature type="compositionally biased region" description="Polar residues" evidence="1">
    <location>
        <begin position="664"/>
        <end position="676"/>
    </location>
</feature>
<feature type="domain" description="Cordon-bleu ubiquitin-like" evidence="2">
    <location>
        <begin position="191"/>
        <end position="277"/>
    </location>
</feature>
<evidence type="ECO:0000313" key="3">
    <source>
        <dbReference type="EMBL" id="KAK5603024.1"/>
    </source>
</evidence>
<dbReference type="PANTHER" id="PTHR21557">
    <property type="entry name" value="CORDON-BLEU"/>
    <property type="match status" value="1"/>
</dbReference>
<dbReference type="GO" id="GO:0003785">
    <property type="term" value="F:actin monomer binding"/>
    <property type="evidence" value="ECO:0007669"/>
    <property type="project" value="InterPro"/>
</dbReference>
<feature type="compositionally biased region" description="Basic and acidic residues" evidence="1">
    <location>
        <begin position="693"/>
        <end position="703"/>
    </location>
</feature>
<organism evidence="3 4">
    <name type="scientific">Crenichthys baileyi</name>
    <name type="common">White River springfish</name>
    <dbReference type="NCBI Taxonomy" id="28760"/>
    <lineage>
        <taxon>Eukaryota</taxon>
        <taxon>Metazoa</taxon>
        <taxon>Chordata</taxon>
        <taxon>Craniata</taxon>
        <taxon>Vertebrata</taxon>
        <taxon>Euteleostomi</taxon>
        <taxon>Actinopterygii</taxon>
        <taxon>Neopterygii</taxon>
        <taxon>Teleostei</taxon>
        <taxon>Neoteleostei</taxon>
        <taxon>Acanthomorphata</taxon>
        <taxon>Ovalentaria</taxon>
        <taxon>Atherinomorphae</taxon>
        <taxon>Cyprinodontiformes</taxon>
        <taxon>Goodeidae</taxon>
        <taxon>Crenichthys</taxon>
    </lineage>
</organism>
<feature type="compositionally biased region" description="Polar residues" evidence="1">
    <location>
        <begin position="631"/>
        <end position="640"/>
    </location>
</feature>
<gene>
    <name evidence="3" type="ORF">CRENBAI_014521</name>
</gene>
<feature type="compositionally biased region" description="Basic and acidic residues" evidence="1">
    <location>
        <begin position="742"/>
        <end position="778"/>
    </location>
</feature>
<accession>A0AAV9R3L5</accession>
<feature type="compositionally biased region" description="Polar residues" evidence="1">
    <location>
        <begin position="812"/>
        <end position="833"/>
    </location>
</feature>
<feature type="compositionally biased region" description="Polar residues" evidence="1">
    <location>
        <begin position="459"/>
        <end position="478"/>
    </location>
</feature>
<comment type="caution">
    <text evidence="3">The sequence shown here is derived from an EMBL/GenBank/DDBJ whole genome shotgun (WGS) entry which is preliminary data.</text>
</comment>
<name>A0AAV9R3L5_9TELE</name>
<feature type="compositionally biased region" description="Polar residues" evidence="1">
    <location>
        <begin position="371"/>
        <end position="407"/>
    </location>
</feature>
<dbReference type="EMBL" id="JAHHUM010002596">
    <property type="protein sequence ID" value="KAK5603024.1"/>
    <property type="molecule type" value="Genomic_DNA"/>
</dbReference>
<feature type="compositionally biased region" description="Low complexity" evidence="1">
    <location>
        <begin position="779"/>
        <end position="797"/>
    </location>
</feature>
<dbReference type="AlphaFoldDB" id="A0AAV9R3L5"/>
<feature type="region of interest" description="Disordered" evidence="1">
    <location>
        <begin position="1"/>
        <end position="21"/>
    </location>
</feature>
<feature type="compositionally biased region" description="Pro residues" evidence="1">
    <location>
        <begin position="893"/>
        <end position="907"/>
    </location>
</feature>
<sequence>MDFVRPMSLVMDDRGSQPRPRSTLRLGRGIKVGLLRLALVEFRLSGFLWENTAEWELCERETAWGERVSTKTKAPSPPGLKTVDCPGFSQWPPGSPHLTMDQKANLMDKELSITVVLPGGSEKKTQVEGSKPLMDLLVTLCAEYHLNPSSHTLELVTANRNNVKLRPNALIGTLDAEKIILKLKGEDKNNKTGPQMPEATVRMVINYKKTQKTVLRVNPQVPLHELLPAICEKCEFTPETTVLLRDVASSAPLDLSGSLNDLAIREVYAKDTQGQLSSVCPSSPASAGPVAPGKVKNQKEKENKGIFSKFRKSKKKLEQPTTASAPASPVLVSKPRPLSMALPCSNSSPIDSPTFSDLPKKRRAPQPPILVSQSGQLITRQRINSEPSTQLDRIQMSPVSRGSSAESSLRRTKRKAPPPPTSPSPVVQKTVSEEEHMQATAASTTLQEITEQEEAGGSVMSSSATSTQKENGSLNMSHESLLHPPTPDAESGSTMEASGEDQCPDLSSDGKRVDSFVHDSAAQGIKESDGTDSSEPTITDGVAVQVEDVHPLPTCEETKAESSESRLPPPLKKDAEVQASSDSYAEPPRELPDGPASSVTFSTPCPAGENAVVQTDSRGLSVPPQQHVDKFSSSANSLTLGLTEKKDMATSTELEPSEPERVSQHTSSTSTCQDSKPSVPAPKKALSLQAADSELKPKPLNELTRDYIPKVGMTTYTIVPQKSLEKLRYFEVALTLEAPPEAPREDLDSGSPRLKEDQEQTEVLKKTELNSNSPRDDSLSSTINTTTTFSTTTMQHTVNGSKPEPPPPSPPMTVQSADKISSTNVASQPGSPTETKEIKIPPATRPKPPSFRLPQHKKIPGFYVTSAAEKCLSVSPASGLKEIQGSPDRASLPFPPPPPPLAPPLPPVQCQEETAEVAAVQLSPKQDDKNVASMQMIRQSSLPSREPGARLNLAKLRSFATPRPFSPSTPSRFAKAVSSAVKRSQSLSHGPKSPPSSVSQPVSPITSPSPVIQSKGVSEFKLGEEVTEMAKETGL</sequence>
<dbReference type="Proteomes" id="UP001311232">
    <property type="component" value="Unassembled WGS sequence"/>
</dbReference>
<evidence type="ECO:0000259" key="2">
    <source>
        <dbReference type="Pfam" id="PF09469"/>
    </source>
</evidence>
<keyword evidence="4" id="KW-1185">Reference proteome</keyword>
<feature type="region of interest" description="Disordered" evidence="1">
    <location>
        <begin position="879"/>
        <end position="1035"/>
    </location>
</feature>
<dbReference type="PANTHER" id="PTHR21557:SF2">
    <property type="entry name" value="CORDON-BLEU PROTEIN-LIKE 1"/>
    <property type="match status" value="1"/>
</dbReference>
<dbReference type="Pfam" id="PF09469">
    <property type="entry name" value="Cobl"/>
    <property type="match status" value="1"/>
</dbReference>
<feature type="region of interest" description="Disordered" evidence="1">
    <location>
        <begin position="275"/>
        <end position="703"/>
    </location>
</feature>
<evidence type="ECO:0000256" key="1">
    <source>
        <dbReference type="SAM" id="MobiDB-lite"/>
    </source>
</evidence>
<feature type="compositionally biased region" description="Basic and acidic residues" evidence="1">
    <location>
        <begin position="508"/>
        <end position="517"/>
    </location>
</feature>
<dbReference type="Gene3D" id="3.10.20.90">
    <property type="entry name" value="Phosphatidylinositol 3-kinase Catalytic Subunit, Chain A, domain 1"/>
    <property type="match status" value="1"/>
</dbReference>
<feature type="compositionally biased region" description="Low complexity" evidence="1">
    <location>
        <begin position="957"/>
        <end position="974"/>
    </location>
</feature>
<feature type="compositionally biased region" description="Low complexity" evidence="1">
    <location>
        <begin position="277"/>
        <end position="293"/>
    </location>
</feature>